<evidence type="ECO:0000313" key="3">
    <source>
        <dbReference type="EMBL" id="KAH3697032.1"/>
    </source>
</evidence>
<dbReference type="PANTHER" id="PTHR31751:SF42">
    <property type="entry name" value="PROTEIN CBG10204"/>
    <property type="match status" value="1"/>
</dbReference>
<feature type="region of interest" description="Disordered" evidence="1">
    <location>
        <begin position="710"/>
        <end position="734"/>
    </location>
</feature>
<feature type="domain" description="Mutator-like transposase" evidence="2">
    <location>
        <begin position="788"/>
        <end position="1144"/>
    </location>
</feature>
<accession>A0A9D3YBY1</accession>
<dbReference type="InterPro" id="IPR049012">
    <property type="entry name" value="Mutator_transp_dom"/>
</dbReference>
<organism evidence="3 4">
    <name type="scientific">Dreissena polymorpha</name>
    <name type="common">Zebra mussel</name>
    <name type="synonym">Mytilus polymorpha</name>
    <dbReference type="NCBI Taxonomy" id="45954"/>
    <lineage>
        <taxon>Eukaryota</taxon>
        <taxon>Metazoa</taxon>
        <taxon>Spiralia</taxon>
        <taxon>Lophotrochozoa</taxon>
        <taxon>Mollusca</taxon>
        <taxon>Bivalvia</taxon>
        <taxon>Autobranchia</taxon>
        <taxon>Heteroconchia</taxon>
        <taxon>Euheterodonta</taxon>
        <taxon>Imparidentia</taxon>
        <taxon>Neoheterodontei</taxon>
        <taxon>Myida</taxon>
        <taxon>Dreissenoidea</taxon>
        <taxon>Dreissenidae</taxon>
        <taxon>Dreissena</taxon>
    </lineage>
</organism>
<keyword evidence="4" id="KW-1185">Reference proteome</keyword>
<gene>
    <name evidence="3" type="ORF">DPMN_084517</name>
</gene>
<evidence type="ECO:0000259" key="2">
    <source>
        <dbReference type="Pfam" id="PF20700"/>
    </source>
</evidence>
<proteinExistence type="predicted"/>
<dbReference type="Proteomes" id="UP000828390">
    <property type="component" value="Unassembled WGS sequence"/>
</dbReference>
<dbReference type="EMBL" id="JAIWYP010000016">
    <property type="protein sequence ID" value="KAH3697032.1"/>
    <property type="molecule type" value="Genomic_DNA"/>
</dbReference>
<reference evidence="3" key="2">
    <citation type="submission" date="2020-11" db="EMBL/GenBank/DDBJ databases">
        <authorList>
            <person name="McCartney M.A."/>
            <person name="Auch B."/>
            <person name="Kono T."/>
            <person name="Mallez S."/>
            <person name="Becker A."/>
            <person name="Gohl D.M."/>
            <person name="Silverstein K.A.T."/>
            <person name="Koren S."/>
            <person name="Bechman K.B."/>
            <person name="Herman A."/>
            <person name="Abrahante J.E."/>
            <person name="Garbe J."/>
        </authorList>
    </citation>
    <scope>NUCLEOTIDE SEQUENCE</scope>
    <source>
        <strain evidence="3">Duluth1</strain>
        <tissue evidence="3">Whole animal</tissue>
    </source>
</reference>
<sequence>MPFNYRKSAGNISTRRSRGKKATQFKLGHKPKWTTSTEIHQPGVSSASSEAPKASKRLVRLTDKEARDSQFVRTTAGLAQADTLAYTLRPKPEKEEKTDCECDRNENFIVNNEKMLALIKDVHASGCKKPNMKMKVTRAGLCVYICVKCSYCGFNSQTLPMSDTIQTARGPPAGFLNYLVAMPVLKSKIGMDDVATVLTWLNIKAPCKQTFQKKFNDLGQAQTELSDKQLELNQDYVANVMKKAGFEPEVDIQFDVAYTCRPQGGCEKSTQSFGALVEHNTGQKLPLAIAMANKHCRKRYCRHDNCSKTFAAEASIASSERVLLHRSLDKVKDGPLAVRSITTDSGTQSAKAIRDYYELKKQTNHLKKQTATHYKCFVHKLRALERHVRAAKSDIKSIPKKYNKDEYMRKLASCLRCRVRIELERLRKQSCSDELFLRSAKFAIENIMHCFSGDHKMCKERSRVCTYRVTSSYKHLPYGEPLALQESDKKIILGNINKTFDATGLKEVAKLFNTNACESLNASVFHYAPKTSFYARNFAALCHSAVHTRSMGPSKSSMKVAEKVTGKKISLHSMIYNQLKAKDRRREYDSRRKASVRYKIVRFYLRKRHANRALYRDGLYASENMEIALQCTVSGITQILDALARYNNTVHTIAVPICFTSPQATQTNQLTLFTQNSFQFHYKLIRGKTRKKSSGHESQAHAGFKLGHKPKWTTSTEIHQPGVSSASSEAPKASKRLVRLTDKEARDSQFVRTTAGLAQADTLAYTLRPKPEKEEKTDCECDRNENFIVNNEKMLALIKDVHASGCKKPNMKMKVTRAGLCVYICVKCSYCGFNSQTLPMSDTIQTARGPPAGFLNYLVAMPVLKSKIGMDDVATVLTWLNIKAPCKQTFQKKFNDLGQAQTELSDKQLELNQDYVANVMKKAGFEPEVDIQFDVAYTCRPQGGCEKSTQSFGALVEHNTGQKLPLAIAMANKHCRKRYCRHDNCSKTFAAEASIASSERVLLHRSLDKVKDGPLAVRSITTDSGTQSAKAIRDYYELKKQTNHLKKQTATHYKCFVHKLRALERHVRAAKSDIKSIPKKYNKDEYMRKLASCLRCRVRIELERLRKQSCSDELFLRSAKFAIENIMHCFSGDHKMCKERSRVCTYRVTSSYKHLPYGEPLALQESDKKIILGNINKTFDATGLKEVAKLFNTNACESLNASVFHYAPKTSFYARNFAALCHSAVHTRSMGPSKSSMKVAEKVTGKKISLHSMIYNQLKAKDRRREYDSRRKASVRYKIVRFYLRKRHANRALYRDGLYASENMEIALQCTVSGITQILDALARYNNTVHTIAVPICFTSPQATQTNQLTLFTQNSFQFHYKLIRGKTRKKSSGHESQGLKHR</sequence>
<evidence type="ECO:0000313" key="4">
    <source>
        <dbReference type="Proteomes" id="UP000828390"/>
    </source>
</evidence>
<dbReference type="PANTHER" id="PTHR31751">
    <property type="entry name" value="SI:CH211-108C17.2-RELATED-RELATED"/>
    <property type="match status" value="1"/>
</dbReference>
<feature type="region of interest" description="Disordered" evidence="1">
    <location>
        <begin position="1"/>
        <end position="55"/>
    </location>
</feature>
<feature type="compositionally biased region" description="Basic residues" evidence="1">
    <location>
        <begin position="15"/>
        <end position="32"/>
    </location>
</feature>
<evidence type="ECO:0000256" key="1">
    <source>
        <dbReference type="SAM" id="MobiDB-lite"/>
    </source>
</evidence>
<name>A0A9D3YBY1_DREPO</name>
<reference evidence="3" key="1">
    <citation type="journal article" date="2019" name="bioRxiv">
        <title>The Genome of the Zebra Mussel, Dreissena polymorpha: A Resource for Invasive Species Research.</title>
        <authorList>
            <person name="McCartney M.A."/>
            <person name="Auch B."/>
            <person name="Kono T."/>
            <person name="Mallez S."/>
            <person name="Zhang Y."/>
            <person name="Obille A."/>
            <person name="Becker A."/>
            <person name="Abrahante J.E."/>
            <person name="Garbe J."/>
            <person name="Badalamenti J.P."/>
            <person name="Herman A."/>
            <person name="Mangelson H."/>
            <person name="Liachko I."/>
            <person name="Sullivan S."/>
            <person name="Sone E.D."/>
            <person name="Koren S."/>
            <person name="Silverstein K.A.T."/>
            <person name="Beckman K.B."/>
            <person name="Gohl D.M."/>
        </authorList>
    </citation>
    <scope>NUCLEOTIDE SEQUENCE</scope>
    <source>
        <strain evidence="3">Duluth1</strain>
        <tissue evidence="3">Whole animal</tissue>
    </source>
</reference>
<dbReference type="Pfam" id="PF20700">
    <property type="entry name" value="Mutator"/>
    <property type="match status" value="2"/>
</dbReference>
<feature type="domain" description="Mutator-like transposase" evidence="2">
    <location>
        <begin position="109"/>
        <end position="465"/>
    </location>
</feature>
<protein>
    <recommendedName>
        <fullName evidence="2">Mutator-like transposase domain-containing protein</fullName>
    </recommendedName>
</protein>
<comment type="caution">
    <text evidence="3">The sequence shown here is derived from an EMBL/GenBank/DDBJ whole genome shotgun (WGS) entry which is preliminary data.</text>
</comment>